<dbReference type="PANTHER" id="PTHR43245">
    <property type="entry name" value="BIFUNCTIONAL POLYMYXIN RESISTANCE PROTEIN ARNA"/>
    <property type="match status" value="1"/>
</dbReference>
<dbReference type="InterPro" id="IPR001509">
    <property type="entry name" value="Epimerase_deHydtase"/>
</dbReference>
<evidence type="ECO:0000313" key="3">
    <source>
        <dbReference type="Proteomes" id="UP001302349"/>
    </source>
</evidence>
<gene>
    <name evidence="2" type="ORF">RT717_24650</name>
</gene>
<dbReference type="InterPro" id="IPR050177">
    <property type="entry name" value="Lipid_A_modif_metabolic_enz"/>
</dbReference>
<accession>A0ABZ0IQ11</accession>
<dbReference type="SUPFAM" id="SSF51735">
    <property type="entry name" value="NAD(P)-binding Rossmann-fold domains"/>
    <property type="match status" value="1"/>
</dbReference>
<evidence type="ECO:0000259" key="1">
    <source>
        <dbReference type="Pfam" id="PF01370"/>
    </source>
</evidence>
<sequence length="303" mass="33993">MTKVLISGASGFVGSNLKVQLQDVKISTLGRSENDNFSWENLNSESLDGTDVIIHLAGLAHDTNNSLFNSKDYYSVNVELTRTLYDAFTLSKAKVFIFTSTIKAEGVSANELTINGHERVFNGGYALSKRLAEEYILSNLPQDKKVYILRPCMIHGSNNKGNLNLLFQYIRKGFPFPLGSFENRRSFLFVDNLSFVVQKLLEGNIPSGRYNIADDGELSTIEVVKLIDLVLEKNTNIWNIPKSLILVLAKFGDLLKLSQFNSNILFKLTSDQQVDNSKIMQLLSIEKLPISIREGIIRTIKSF</sequence>
<protein>
    <submittedName>
        <fullName evidence="2">NAD-dependent epimerase/dehydratase family protein</fullName>
    </submittedName>
</protein>
<proteinExistence type="predicted"/>
<dbReference type="EMBL" id="CP136051">
    <property type="protein sequence ID" value="WOK06269.1"/>
    <property type="molecule type" value="Genomic_DNA"/>
</dbReference>
<name>A0ABZ0IQ11_9BACT</name>
<dbReference type="PANTHER" id="PTHR43245:SF58">
    <property type="entry name" value="BLL5923 PROTEIN"/>
    <property type="match status" value="1"/>
</dbReference>
<dbReference type="InterPro" id="IPR036291">
    <property type="entry name" value="NAD(P)-bd_dom_sf"/>
</dbReference>
<keyword evidence="3" id="KW-1185">Reference proteome</keyword>
<dbReference type="Gene3D" id="3.40.50.720">
    <property type="entry name" value="NAD(P)-binding Rossmann-like Domain"/>
    <property type="match status" value="1"/>
</dbReference>
<evidence type="ECO:0000313" key="2">
    <source>
        <dbReference type="EMBL" id="WOK06269.1"/>
    </source>
</evidence>
<organism evidence="2 3">
    <name type="scientific">Imperialibacter roseus</name>
    <dbReference type="NCBI Taxonomy" id="1324217"/>
    <lineage>
        <taxon>Bacteria</taxon>
        <taxon>Pseudomonadati</taxon>
        <taxon>Bacteroidota</taxon>
        <taxon>Cytophagia</taxon>
        <taxon>Cytophagales</taxon>
        <taxon>Flammeovirgaceae</taxon>
        <taxon>Imperialibacter</taxon>
    </lineage>
</organism>
<dbReference type="RefSeq" id="WP_317488996.1">
    <property type="nucleotide sequence ID" value="NZ_CP136051.1"/>
</dbReference>
<feature type="domain" description="NAD-dependent epimerase/dehydratase" evidence="1">
    <location>
        <begin position="4"/>
        <end position="213"/>
    </location>
</feature>
<reference evidence="2 3" key="1">
    <citation type="journal article" date="2023" name="Microbiol. Resour. Announc.">
        <title>Complete Genome Sequence of Imperialibacter roseus strain P4T.</title>
        <authorList>
            <person name="Tizabi D.R."/>
            <person name="Bachvaroff T."/>
            <person name="Hill R.T."/>
        </authorList>
    </citation>
    <scope>NUCLEOTIDE SEQUENCE [LARGE SCALE GENOMIC DNA]</scope>
    <source>
        <strain evidence="2 3">P4T</strain>
    </source>
</reference>
<dbReference type="Proteomes" id="UP001302349">
    <property type="component" value="Chromosome"/>
</dbReference>
<dbReference type="Pfam" id="PF01370">
    <property type="entry name" value="Epimerase"/>
    <property type="match status" value="1"/>
</dbReference>